<evidence type="ECO:0000313" key="2">
    <source>
        <dbReference type="EMBL" id="MBC9784102.1"/>
    </source>
</evidence>
<dbReference type="InterPro" id="IPR052039">
    <property type="entry name" value="Caspase-related_regulators"/>
</dbReference>
<dbReference type="Pfam" id="PF00656">
    <property type="entry name" value="Peptidase_C14"/>
    <property type="match status" value="1"/>
</dbReference>
<sequence>MRKALVVGINNYPQSKLNGCINDANAFAGIIAKNGDGSPNFDVKLIHDISNKGELKSLIAELFKGDSDTSLFYFSGHGFIDDVGGYIVTPDYKAHDVGVSMDEILYMANNSKSKNKIIILDCCHSGAFGSPKVNGGANAQIGEGVSILTASRDYETSLEINGHGVFTNLLLDALQGGSADLRGSITPGSVYSYIDQALGPWDQRPVFKTNISRFTSLRTVNPQVSIDVIRRLIDYFPNPNAKFPLDPSFEYTNTEDIDHKVIKPYAVPENVSKFKDLQKFQSVGLVVPVDEEHMYFAAMNSKACKLTALGYHYWRLIKDNRI</sequence>
<comment type="caution">
    <text evidence="2">The sequence shown here is derived from an EMBL/GenBank/DDBJ whole genome shotgun (WGS) entry which is preliminary data.</text>
</comment>
<organism evidence="2 3">
    <name type="scientific">Heliobacterium chlorum</name>
    <dbReference type="NCBI Taxonomy" id="2698"/>
    <lineage>
        <taxon>Bacteria</taxon>
        <taxon>Bacillati</taxon>
        <taxon>Bacillota</taxon>
        <taxon>Clostridia</taxon>
        <taxon>Eubacteriales</taxon>
        <taxon>Heliobacteriaceae</taxon>
        <taxon>Heliobacterium</taxon>
    </lineage>
</organism>
<gene>
    <name evidence="2" type="ORF">H1S01_06205</name>
</gene>
<reference evidence="2 3" key="1">
    <citation type="submission" date="2020-07" db="EMBL/GenBank/DDBJ databases">
        <title>Draft whole-genome sequence of Heliobacterium chlorum DSM 3682, type strain.</title>
        <authorList>
            <person name="Kyndt J.A."/>
            <person name="Meyer T.E."/>
            <person name="Imhoff J.F."/>
        </authorList>
    </citation>
    <scope>NUCLEOTIDE SEQUENCE [LARGE SCALE GENOMIC DNA]</scope>
    <source>
        <strain evidence="2 3">DSM 3682</strain>
    </source>
</reference>
<dbReference type="PANTHER" id="PTHR22576:SF37">
    <property type="entry name" value="MUCOSA-ASSOCIATED LYMPHOID TISSUE LYMPHOMA TRANSLOCATION PROTEIN 1"/>
    <property type="match status" value="1"/>
</dbReference>
<name>A0ABR7T1V0_HELCL</name>
<keyword evidence="3" id="KW-1185">Reference proteome</keyword>
<dbReference type="Gene3D" id="3.40.50.1460">
    <property type="match status" value="1"/>
</dbReference>
<dbReference type="Proteomes" id="UP000617402">
    <property type="component" value="Unassembled WGS sequence"/>
</dbReference>
<dbReference type="SUPFAM" id="SSF52129">
    <property type="entry name" value="Caspase-like"/>
    <property type="match status" value="1"/>
</dbReference>
<dbReference type="InterPro" id="IPR029030">
    <property type="entry name" value="Caspase-like_dom_sf"/>
</dbReference>
<accession>A0ABR7T1V0</accession>
<proteinExistence type="predicted"/>
<protein>
    <submittedName>
        <fullName evidence="2">Caspase family protein</fullName>
    </submittedName>
</protein>
<feature type="domain" description="Peptidase C14 caspase" evidence="1">
    <location>
        <begin position="1"/>
        <end position="178"/>
    </location>
</feature>
<dbReference type="PANTHER" id="PTHR22576">
    <property type="entry name" value="MUCOSA ASSOCIATED LYMPHOID TISSUE LYMPHOMA TRANSLOCATION PROTEIN 1/PARACASPASE"/>
    <property type="match status" value="1"/>
</dbReference>
<dbReference type="InterPro" id="IPR011600">
    <property type="entry name" value="Pept_C14_caspase"/>
</dbReference>
<evidence type="ECO:0000259" key="1">
    <source>
        <dbReference type="Pfam" id="PF00656"/>
    </source>
</evidence>
<evidence type="ECO:0000313" key="3">
    <source>
        <dbReference type="Proteomes" id="UP000617402"/>
    </source>
</evidence>
<dbReference type="RefSeq" id="WP_188039233.1">
    <property type="nucleotide sequence ID" value="NZ_JACVHF010000004.1"/>
</dbReference>
<dbReference type="EMBL" id="JACVHF010000004">
    <property type="protein sequence ID" value="MBC9784102.1"/>
    <property type="molecule type" value="Genomic_DNA"/>
</dbReference>